<dbReference type="OrthoDB" id="4062651at2759"/>
<evidence type="ECO:0000259" key="22">
    <source>
        <dbReference type="PROSITE" id="PS50927"/>
    </source>
</evidence>
<evidence type="ECO:0000256" key="9">
    <source>
        <dbReference type="ARBA" id="ARBA00022840"/>
    </source>
</evidence>
<keyword evidence="4 17" id="KW-0808">Transferase</keyword>
<dbReference type="InterPro" id="IPR036426">
    <property type="entry name" value="Bulb-type_lectin_dom_sf"/>
</dbReference>
<evidence type="ECO:0000256" key="8">
    <source>
        <dbReference type="ARBA" id="ARBA00022777"/>
    </source>
</evidence>
<dbReference type="CDD" id="cd00028">
    <property type="entry name" value="B_lectin"/>
    <property type="match status" value="1"/>
</dbReference>
<feature type="domain" description="Protein kinase" evidence="21">
    <location>
        <begin position="528"/>
        <end position="714"/>
    </location>
</feature>
<dbReference type="PROSITE" id="PS00107">
    <property type="entry name" value="PROTEIN_KINASE_ATP"/>
    <property type="match status" value="1"/>
</dbReference>
<dbReference type="InterPro" id="IPR000858">
    <property type="entry name" value="S_locus_glycoprot_dom"/>
</dbReference>
<comment type="catalytic activity">
    <reaction evidence="15 17">
        <text>L-threonyl-[protein] + ATP = O-phospho-L-threonyl-[protein] + ADP + H(+)</text>
        <dbReference type="Rhea" id="RHEA:46608"/>
        <dbReference type="Rhea" id="RHEA-COMP:11060"/>
        <dbReference type="Rhea" id="RHEA-COMP:11605"/>
        <dbReference type="ChEBI" id="CHEBI:15378"/>
        <dbReference type="ChEBI" id="CHEBI:30013"/>
        <dbReference type="ChEBI" id="CHEBI:30616"/>
        <dbReference type="ChEBI" id="CHEBI:61977"/>
        <dbReference type="ChEBI" id="CHEBI:456216"/>
        <dbReference type="EC" id="2.7.11.1"/>
    </reaction>
</comment>
<evidence type="ECO:0000256" key="19">
    <source>
        <dbReference type="SAM" id="Phobius"/>
    </source>
</evidence>
<evidence type="ECO:0000256" key="6">
    <source>
        <dbReference type="ARBA" id="ARBA00022729"/>
    </source>
</evidence>
<dbReference type="FunFam" id="2.90.10.30:FF:000003">
    <property type="entry name" value="Os04g0303100 protein"/>
    <property type="match status" value="1"/>
</dbReference>
<gene>
    <name evidence="24" type="ORF">CTI12_AA154060</name>
</gene>
<dbReference type="Gene3D" id="1.10.510.10">
    <property type="entry name" value="Transferase(Phosphotransferase) domain 1"/>
    <property type="match status" value="1"/>
</dbReference>
<reference evidence="24 25" key="1">
    <citation type="journal article" date="2018" name="Mol. Plant">
        <title>The genome of Artemisia annua provides insight into the evolution of Asteraceae family and artemisinin biosynthesis.</title>
        <authorList>
            <person name="Shen Q."/>
            <person name="Zhang L."/>
            <person name="Liao Z."/>
            <person name="Wang S."/>
            <person name="Yan T."/>
            <person name="Shi P."/>
            <person name="Liu M."/>
            <person name="Fu X."/>
            <person name="Pan Q."/>
            <person name="Wang Y."/>
            <person name="Lv Z."/>
            <person name="Lu X."/>
            <person name="Zhang F."/>
            <person name="Jiang W."/>
            <person name="Ma Y."/>
            <person name="Chen M."/>
            <person name="Hao X."/>
            <person name="Li L."/>
            <person name="Tang Y."/>
            <person name="Lv G."/>
            <person name="Zhou Y."/>
            <person name="Sun X."/>
            <person name="Brodelius P.E."/>
            <person name="Rose J.K.C."/>
            <person name="Tang K."/>
        </authorList>
    </citation>
    <scope>NUCLEOTIDE SEQUENCE [LARGE SCALE GENOMIC DNA]</scope>
    <source>
        <strain evidence="25">cv. Huhao1</strain>
        <tissue evidence="24">Leaf</tissue>
    </source>
</reference>
<dbReference type="InterPro" id="IPR001245">
    <property type="entry name" value="Ser-Thr/Tyr_kinase_cat_dom"/>
</dbReference>
<keyword evidence="10 19" id="KW-1133">Transmembrane helix</keyword>
<dbReference type="GO" id="GO:0016020">
    <property type="term" value="C:membrane"/>
    <property type="evidence" value="ECO:0007669"/>
    <property type="project" value="UniProtKB-SubCell"/>
</dbReference>
<dbReference type="PANTHER" id="PTHR47976">
    <property type="entry name" value="G-TYPE LECTIN S-RECEPTOR-LIKE SERINE/THREONINE-PROTEIN KINASE SD2-5"/>
    <property type="match status" value="1"/>
</dbReference>
<sequence>MRLPLITSFFFAFFLIFICYSSFSKPLEYPTTAGLSTTWTNNVSAHNSDLFLDGSVVIFILLTNSTGQTKFSCGFICNGTCISYHFGIFIVDVSDHVPPQVVWLANRDHPVGLGAKLNLTSAGELVLQDFDGSTVWTTNTTEKSVAGMNLTNTGNLVLFDVHDLVVWQSFDHPTDCLLPGQTLLQGKKLIASVSSTNWTTLKSLYSLVPKHDGLYAFFTVNPHPLIYYKSAPTHSFDFQNITQKSNVTYGNGSVEYSTEFGFNKQSNTITFANGSLSFFYLGKPTYMKLMSDGHLKVFEWQKGWTGVVDLLSNSSGGCDTYPMACGKNAICSNVQQCSCLVKDHFRAVSDFEPNLGCDVTNALTCDAKDDQHFEELNNIKHFASSADMKVPDAETCKQACLNNCSCKAALFRHVKGSSERNCYLPSEIYTLTQITDFDSDSDISYVAFIKIQKVGPSFAPSPKKKNELVKLISLTTGSFIVMLVVVVGLIIFIIRKRKLNVEMEEDYLDQVPGMPTRFSYEELQTATENFSKKLGEGGFGSVFEGILEDDSKIAVKCLDGLGQVNSFLAEVESIGSIHHVNLVRLRGFCAWKSQRLLVYEFMSNGSLDRWIYQGDREQRSWEQGMLLDMVDRYSEDMQAHGTEVVEMMKVASWCLQTDFTRRPSMSSVVKVLEGVKSVESNLDYNFTDPRMQTASVKREDDWTQLLPSRLSGPR</sequence>
<dbReference type="Gene3D" id="3.30.200.20">
    <property type="entry name" value="Phosphorylase Kinase, domain 1"/>
    <property type="match status" value="1"/>
</dbReference>
<dbReference type="InterPro" id="IPR011009">
    <property type="entry name" value="Kinase-like_dom_sf"/>
</dbReference>
<dbReference type="GO" id="GO:0106310">
    <property type="term" value="F:protein serine kinase activity"/>
    <property type="evidence" value="ECO:0007669"/>
    <property type="project" value="RHEA"/>
</dbReference>
<keyword evidence="7 17" id="KW-0547">Nucleotide-binding</keyword>
<evidence type="ECO:0000256" key="5">
    <source>
        <dbReference type="ARBA" id="ARBA00022692"/>
    </source>
</evidence>
<evidence type="ECO:0000256" key="18">
    <source>
        <dbReference type="PROSITE-ProRule" id="PRU10141"/>
    </source>
</evidence>
<evidence type="ECO:0000256" key="11">
    <source>
        <dbReference type="ARBA" id="ARBA00023136"/>
    </source>
</evidence>
<evidence type="ECO:0000256" key="14">
    <source>
        <dbReference type="ARBA" id="ARBA00023180"/>
    </source>
</evidence>
<evidence type="ECO:0000256" key="17">
    <source>
        <dbReference type="PIRNR" id="PIRNR000641"/>
    </source>
</evidence>
<feature type="transmembrane region" description="Helical" evidence="19">
    <location>
        <begin position="471"/>
        <end position="494"/>
    </location>
</feature>
<evidence type="ECO:0000313" key="25">
    <source>
        <dbReference type="Proteomes" id="UP000245207"/>
    </source>
</evidence>
<dbReference type="GO" id="GO:0004674">
    <property type="term" value="F:protein serine/threonine kinase activity"/>
    <property type="evidence" value="ECO:0007669"/>
    <property type="project" value="UniProtKB-KW"/>
</dbReference>
<dbReference type="InterPro" id="IPR001480">
    <property type="entry name" value="Bulb-type_lectin_dom"/>
</dbReference>
<keyword evidence="6 20" id="KW-0732">Signal</keyword>
<evidence type="ECO:0000256" key="13">
    <source>
        <dbReference type="ARBA" id="ARBA00023170"/>
    </source>
</evidence>
<comment type="caution">
    <text evidence="24">The sequence shown here is derived from an EMBL/GenBank/DDBJ whole genome shotgun (WGS) entry which is preliminary data.</text>
</comment>
<feature type="chain" id="PRO_5015562937" description="Receptor-like serine/threonine-protein kinase" evidence="20">
    <location>
        <begin position="25"/>
        <end position="714"/>
    </location>
</feature>
<dbReference type="InterPro" id="IPR000719">
    <property type="entry name" value="Prot_kinase_dom"/>
</dbReference>
<evidence type="ECO:0000256" key="12">
    <source>
        <dbReference type="ARBA" id="ARBA00023157"/>
    </source>
</evidence>
<dbReference type="InterPro" id="IPR003609">
    <property type="entry name" value="Pan_app"/>
</dbReference>
<evidence type="ECO:0000259" key="21">
    <source>
        <dbReference type="PROSITE" id="PS50011"/>
    </source>
</evidence>
<keyword evidence="8 17" id="KW-0418">Kinase</keyword>
<dbReference type="PIRSF" id="PIRSF000641">
    <property type="entry name" value="SRK"/>
    <property type="match status" value="1"/>
</dbReference>
<dbReference type="AlphaFoldDB" id="A0A2U1PGR0"/>
<comment type="subcellular location">
    <subcellularLocation>
        <location evidence="1">Membrane</location>
        <topology evidence="1">Single-pass membrane protein</topology>
    </subcellularLocation>
</comment>
<accession>A0A2U1PGR0</accession>
<evidence type="ECO:0000256" key="20">
    <source>
        <dbReference type="SAM" id="SignalP"/>
    </source>
</evidence>
<dbReference type="Gene3D" id="2.90.10.30">
    <property type="match status" value="1"/>
</dbReference>
<protein>
    <recommendedName>
        <fullName evidence="17">Receptor-like serine/threonine-protein kinase</fullName>
        <ecNumber evidence="17">2.7.11.1</ecNumber>
    </recommendedName>
</protein>
<keyword evidence="14" id="KW-0325">Glycoprotein</keyword>
<dbReference type="InterPro" id="IPR017441">
    <property type="entry name" value="Protein_kinase_ATP_BS"/>
</dbReference>
<keyword evidence="2 17" id="KW-0723">Serine/threonine-protein kinase</keyword>
<dbReference type="SMART" id="SM00473">
    <property type="entry name" value="PAN_AP"/>
    <property type="match status" value="1"/>
</dbReference>
<dbReference type="Pfam" id="PF01453">
    <property type="entry name" value="B_lectin"/>
    <property type="match status" value="1"/>
</dbReference>
<evidence type="ECO:0000256" key="3">
    <source>
        <dbReference type="ARBA" id="ARBA00022536"/>
    </source>
</evidence>
<evidence type="ECO:0000259" key="23">
    <source>
        <dbReference type="PROSITE" id="PS50948"/>
    </source>
</evidence>
<evidence type="ECO:0000256" key="1">
    <source>
        <dbReference type="ARBA" id="ARBA00004167"/>
    </source>
</evidence>
<evidence type="ECO:0000256" key="10">
    <source>
        <dbReference type="ARBA" id="ARBA00022989"/>
    </source>
</evidence>
<keyword evidence="9 17" id="KW-0067">ATP-binding</keyword>
<keyword evidence="5 19" id="KW-0812">Transmembrane</keyword>
<dbReference type="InterPro" id="IPR024171">
    <property type="entry name" value="SRK-like_kinase"/>
</dbReference>
<comment type="catalytic activity">
    <reaction evidence="16 17">
        <text>L-seryl-[protein] + ATP = O-phospho-L-seryl-[protein] + ADP + H(+)</text>
        <dbReference type="Rhea" id="RHEA:17989"/>
        <dbReference type="Rhea" id="RHEA-COMP:9863"/>
        <dbReference type="Rhea" id="RHEA-COMP:11604"/>
        <dbReference type="ChEBI" id="CHEBI:15378"/>
        <dbReference type="ChEBI" id="CHEBI:29999"/>
        <dbReference type="ChEBI" id="CHEBI:30616"/>
        <dbReference type="ChEBI" id="CHEBI:83421"/>
        <dbReference type="ChEBI" id="CHEBI:456216"/>
        <dbReference type="EC" id="2.7.11.1"/>
    </reaction>
</comment>
<dbReference type="PROSITE" id="PS50927">
    <property type="entry name" value="BULB_LECTIN"/>
    <property type="match status" value="1"/>
</dbReference>
<comment type="similarity">
    <text evidence="17">Belongs to the protein kinase superfamily. Ser/Thr protein kinase family.</text>
</comment>
<dbReference type="Pfam" id="PF08276">
    <property type="entry name" value="PAN_2"/>
    <property type="match status" value="1"/>
</dbReference>
<dbReference type="EMBL" id="PKPP01001176">
    <property type="protein sequence ID" value="PWA84930.1"/>
    <property type="molecule type" value="Genomic_DNA"/>
</dbReference>
<keyword evidence="25" id="KW-1185">Reference proteome</keyword>
<keyword evidence="11 19" id="KW-0472">Membrane</keyword>
<keyword evidence="13" id="KW-0675">Receptor</keyword>
<keyword evidence="3" id="KW-0245">EGF-like domain</keyword>
<organism evidence="24 25">
    <name type="scientific">Artemisia annua</name>
    <name type="common">Sweet wormwood</name>
    <dbReference type="NCBI Taxonomy" id="35608"/>
    <lineage>
        <taxon>Eukaryota</taxon>
        <taxon>Viridiplantae</taxon>
        <taxon>Streptophyta</taxon>
        <taxon>Embryophyta</taxon>
        <taxon>Tracheophyta</taxon>
        <taxon>Spermatophyta</taxon>
        <taxon>Magnoliopsida</taxon>
        <taxon>eudicotyledons</taxon>
        <taxon>Gunneridae</taxon>
        <taxon>Pentapetalae</taxon>
        <taxon>asterids</taxon>
        <taxon>campanulids</taxon>
        <taxon>Asterales</taxon>
        <taxon>Asteraceae</taxon>
        <taxon>Asteroideae</taxon>
        <taxon>Anthemideae</taxon>
        <taxon>Artemisiinae</taxon>
        <taxon>Artemisia</taxon>
    </lineage>
</organism>
<evidence type="ECO:0000256" key="4">
    <source>
        <dbReference type="ARBA" id="ARBA00022679"/>
    </source>
</evidence>
<evidence type="ECO:0000256" key="15">
    <source>
        <dbReference type="ARBA" id="ARBA00047899"/>
    </source>
</evidence>
<dbReference type="PROSITE" id="PS50948">
    <property type="entry name" value="PAN"/>
    <property type="match status" value="1"/>
</dbReference>
<feature type="domain" description="Bulb-type lectin" evidence="22">
    <location>
        <begin position="47"/>
        <end position="171"/>
    </location>
</feature>
<dbReference type="SUPFAM" id="SSF51110">
    <property type="entry name" value="alpha-D-mannose-specific plant lectins"/>
    <property type="match status" value="1"/>
</dbReference>
<feature type="signal peptide" evidence="20">
    <location>
        <begin position="1"/>
        <end position="24"/>
    </location>
</feature>
<keyword evidence="12" id="KW-1015">Disulfide bond</keyword>
<dbReference type="GO" id="GO:0005524">
    <property type="term" value="F:ATP binding"/>
    <property type="evidence" value="ECO:0007669"/>
    <property type="project" value="UniProtKB-UniRule"/>
</dbReference>
<dbReference type="Pfam" id="PF00954">
    <property type="entry name" value="S_locus_glycop"/>
    <property type="match status" value="1"/>
</dbReference>
<dbReference type="PANTHER" id="PTHR47976:SF30">
    <property type="entry name" value="RECEPTOR-LIKE SERINE_THREONINE-PROTEIN KINASE"/>
    <property type="match status" value="1"/>
</dbReference>
<dbReference type="FunFam" id="3.30.200.20:FF:000178">
    <property type="entry name" value="serine/threonine-protein kinase PBS1-like"/>
    <property type="match status" value="1"/>
</dbReference>
<dbReference type="STRING" id="35608.A0A2U1PGR0"/>
<dbReference type="Pfam" id="PF07714">
    <property type="entry name" value="PK_Tyr_Ser-Thr"/>
    <property type="match status" value="1"/>
</dbReference>
<dbReference type="InterPro" id="IPR051343">
    <property type="entry name" value="G-type_lectin_kinases/EP1-like"/>
</dbReference>
<evidence type="ECO:0000256" key="2">
    <source>
        <dbReference type="ARBA" id="ARBA00022527"/>
    </source>
</evidence>
<dbReference type="EC" id="2.7.11.1" evidence="17"/>
<dbReference type="SMART" id="SM00108">
    <property type="entry name" value="B_lectin"/>
    <property type="match status" value="1"/>
</dbReference>
<feature type="domain" description="Apple" evidence="23">
    <location>
        <begin position="365"/>
        <end position="450"/>
    </location>
</feature>
<name>A0A2U1PGR0_ARTAN</name>
<evidence type="ECO:0000313" key="24">
    <source>
        <dbReference type="EMBL" id="PWA84930.1"/>
    </source>
</evidence>
<proteinExistence type="inferred from homology"/>
<dbReference type="PROSITE" id="PS50011">
    <property type="entry name" value="PROTEIN_KINASE_DOM"/>
    <property type="match status" value="1"/>
</dbReference>
<feature type="binding site" evidence="18">
    <location>
        <position position="556"/>
    </location>
    <ligand>
        <name>ATP</name>
        <dbReference type="ChEBI" id="CHEBI:30616"/>
    </ligand>
</feature>
<evidence type="ECO:0000256" key="7">
    <source>
        <dbReference type="ARBA" id="ARBA00022741"/>
    </source>
</evidence>
<dbReference type="GO" id="GO:0048544">
    <property type="term" value="P:recognition of pollen"/>
    <property type="evidence" value="ECO:0007669"/>
    <property type="project" value="InterPro"/>
</dbReference>
<evidence type="ECO:0000256" key="16">
    <source>
        <dbReference type="ARBA" id="ARBA00048679"/>
    </source>
</evidence>
<dbReference type="SUPFAM" id="SSF56112">
    <property type="entry name" value="Protein kinase-like (PK-like)"/>
    <property type="match status" value="1"/>
</dbReference>
<dbReference type="Proteomes" id="UP000245207">
    <property type="component" value="Unassembled WGS sequence"/>
</dbReference>